<dbReference type="GeneID" id="29073815"/>
<dbReference type="InterPro" id="IPR003959">
    <property type="entry name" value="ATPase_AAA_core"/>
</dbReference>
<evidence type="ECO:0000256" key="5">
    <source>
        <dbReference type="ARBA" id="ARBA00022840"/>
    </source>
</evidence>
<reference evidence="9" key="1">
    <citation type="journal article" date="2016" name="BMC Biol.">
        <title>Parallel evolution of highly conserved plastid genome architecture in red seaweeds and seed plants.</title>
        <authorList>
            <person name="Lee J."/>
            <person name="Cho C.H."/>
            <person name="Park S.I."/>
            <person name="Choi J.W."/>
            <person name="Song H.S."/>
            <person name="West J.A."/>
            <person name="Bhattacharya D."/>
            <person name="Yoon H.S."/>
        </authorList>
    </citation>
    <scope>NUCLEOTIDE SEQUENCE</scope>
</reference>
<accession>A0A1C9CDR9</accession>
<evidence type="ECO:0000256" key="2">
    <source>
        <dbReference type="ARBA" id="ARBA00022528"/>
    </source>
</evidence>
<keyword evidence="2" id="KW-0150">Chloroplast</keyword>
<feature type="domain" description="AAA+ ATPase" evidence="8">
    <location>
        <begin position="256"/>
        <end position="391"/>
    </location>
</feature>
<dbReference type="PANTHER" id="PTHR42960">
    <property type="entry name" value="YCF46 PROTEIN"/>
    <property type="match status" value="1"/>
</dbReference>
<evidence type="ECO:0000256" key="7">
    <source>
        <dbReference type="ARBA" id="ARBA00040480"/>
    </source>
</evidence>
<comment type="subcellular location">
    <subcellularLocation>
        <location evidence="1">Plastid</location>
        <location evidence="1">Chloroplast</location>
    </subcellularLocation>
</comment>
<organism evidence="9">
    <name type="scientific">Porphyridium sordidum</name>
    <name type="common">Red alga</name>
    <dbReference type="NCBI Taxonomy" id="28024"/>
    <lineage>
        <taxon>Eukaryota</taxon>
        <taxon>Rhodophyta</taxon>
        <taxon>Bangiophyceae</taxon>
        <taxon>Porphyridiales</taxon>
        <taxon>Porphyridiaceae</taxon>
        <taxon>Porphyridium</taxon>
    </lineage>
</organism>
<dbReference type="InterPro" id="IPR027417">
    <property type="entry name" value="P-loop_NTPase"/>
</dbReference>
<dbReference type="CDD" id="cd19507">
    <property type="entry name" value="RecA-like_Ycf46-like"/>
    <property type="match status" value="1"/>
</dbReference>
<proteinExistence type="inferred from homology"/>
<dbReference type="InterPro" id="IPR052381">
    <property type="entry name" value="AAA_domain_protein"/>
</dbReference>
<dbReference type="RefSeq" id="YP_009297200.1">
    <property type="nucleotide sequence ID" value="NC_031175.1"/>
</dbReference>
<dbReference type="InterPro" id="IPR003593">
    <property type="entry name" value="AAA+_ATPase"/>
</dbReference>
<dbReference type="Gene3D" id="1.10.8.60">
    <property type="match status" value="1"/>
</dbReference>
<protein>
    <recommendedName>
        <fullName evidence="7">Uncharacterized AAA domain-containing protein ycf46</fullName>
    </recommendedName>
</protein>
<keyword evidence="3 9" id="KW-0934">Plastid</keyword>
<gene>
    <name evidence="9" type="primary">ycf46</name>
    <name evidence="9" type="ORF">Psor_068</name>
</gene>
<dbReference type="Gene3D" id="3.40.50.300">
    <property type="entry name" value="P-loop containing nucleotide triphosphate hydrolases"/>
    <property type="match status" value="1"/>
</dbReference>
<evidence type="ECO:0000256" key="6">
    <source>
        <dbReference type="ARBA" id="ARBA00038088"/>
    </source>
</evidence>
<dbReference type="EMBL" id="KX284720">
    <property type="protein sequence ID" value="AOM66543.1"/>
    <property type="molecule type" value="Genomic_DNA"/>
</dbReference>
<dbReference type="GO" id="GO:0016887">
    <property type="term" value="F:ATP hydrolysis activity"/>
    <property type="evidence" value="ECO:0007669"/>
    <property type="project" value="InterPro"/>
</dbReference>
<evidence type="ECO:0000313" key="9">
    <source>
        <dbReference type="EMBL" id="AOM66543.1"/>
    </source>
</evidence>
<evidence type="ECO:0000256" key="1">
    <source>
        <dbReference type="ARBA" id="ARBA00004229"/>
    </source>
</evidence>
<dbReference type="AlphaFoldDB" id="A0A1C9CDR9"/>
<evidence type="ECO:0000259" key="8">
    <source>
        <dbReference type="SMART" id="SM00382"/>
    </source>
</evidence>
<sequence>MHFTKEINLLLKSRQPIIYICTNEELRLEYNIHQLFLNEEWNINIWDFVQGYYHNPNDNGKAKRNPLEALEYIDSTYNLSGKSLFILKDFDKFLSDIGINRKLKNLSNKLKFKLKLIISNKIDIPEELQESIHIVSFPLPNKYEIREEITQLSQAINLSISKEVNENLVNLFEGFSLEKIRRLFIKILAEESKIRSNYNQVILLEKQQVINRSKILELCITNNNLEDIGGLHNLKQWLMLRKSSFSRKAELYGLPAPKGLMLIGVQGTGKTLTAKAVANEWSIPLLKLDVGKLFGGVVGESESNIREMIKIAEAMAPCAIWIDEIDKAFTGIYSQGDSGTTSRVFASLTTWLSEKTSKVFIIATANNIEFLPTELIRKGRFDEIFFVGLPSQKERLDIFRVLLKKFRNNTYVDYDIAYLSKITDKFSGAEIEQVIIESMYIAYNDNRGKFLENFIPLAYSNQNEIQKLQNLVDSGRVRK</sequence>
<comment type="similarity">
    <text evidence="6">Belongs to the AAA ATPase family. Highly divergent.</text>
</comment>
<dbReference type="GO" id="GO:0009507">
    <property type="term" value="C:chloroplast"/>
    <property type="evidence" value="ECO:0007669"/>
    <property type="project" value="UniProtKB-SubCell"/>
</dbReference>
<keyword evidence="5" id="KW-0067">ATP-binding</keyword>
<dbReference type="SUPFAM" id="SSF52540">
    <property type="entry name" value="P-loop containing nucleoside triphosphate hydrolases"/>
    <property type="match status" value="2"/>
</dbReference>
<dbReference type="GO" id="GO:0005524">
    <property type="term" value="F:ATP binding"/>
    <property type="evidence" value="ECO:0007669"/>
    <property type="project" value="UniProtKB-KW"/>
</dbReference>
<evidence type="ECO:0000256" key="4">
    <source>
        <dbReference type="ARBA" id="ARBA00022741"/>
    </source>
</evidence>
<dbReference type="InterPro" id="IPR001611">
    <property type="entry name" value="Leu-rich_rpt"/>
</dbReference>
<name>A0A1C9CDR9_PORSO</name>
<dbReference type="PROSITE" id="PS51450">
    <property type="entry name" value="LRR"/>
    <property type="match status" value="1"/>
</dbReference>
<keyword evidence="4" id="KW-0547">Nucleotide-binding</keyword>
<evidence type="ECO:0000256" key="3">
    <source>
        <dbReference type="ARBA" id="ARBA00022640"/>
    </source>
</evidence>
<dbReference type="SMART" id="SM00382">
    <property type="entry name" value="AAA"/>
    <property type="match status" value="1"/>
</dbReference>
<dbReference type="Pfam" id="PF00004">
    <property type="entry name" value="AAA"/>
    <property type="match status" value="1"/>
</dbReference>
<geneLocation type="plastid" evidence="9"/>
<dbReference type="PANTHER" id="PTHR42960:SF1">
    <property type="entry name" value="YCF46 PROTEIN"/>
    <property type="match status" value="1"/>
</dbReference>